<feature type="compositionally biased region" description="Polar residues" evidence="1">
    <location>
        <begin position="30"/>
        <end position="48"/>
    </location>
</feature>
<comment type="caution">
    <text evidence="2">The sequence shown here is derived from an EMBL/GenBank/DDBJ whole genome shotgun (WGS) entry which is preliminary data.</text>
</comment>
<keyword evidence="3" id="KW-1185">Reference proteome</keyword>
<feature type="region of interest" description="Disordered" evidence="1">
    <location>
        <begin position="1"/>
        <end position="20"/>
    </location>
</feature>
<accession>A0A8T1VUE1</accession>
<reference evidence="2" key="1">
    <citation type="submission" date="2021-02" db="EMBL/GenBank/DDBJ databases">
        <authorList>
            <person name="Palmer J.M."/>
        </authorList>
    </citation>
    <scope>NUCLEOTIDE SEQUENCE</scope>
    <source>
        <strain evidence="2">SCRP23</strain>
    </source>
</reference>
<name>A0A8T1VUE1_9STRA</name>
<dbReference type="OrthoDB" id="661148at2759"/>
<proteinExistence type="predicted"/>
<evidence type="ECO:0000313" key="3">
    <source>
        <dbReference type="Proteomes" id="UP000693981"/>
    </source>
</evidence>
<feature type="region of interest" description="Disordered" evidence="1">
    <location>
        <begin position="30"/>
        <end position="62"/>
    </location>
</feature>
<dbReference type="EMBL" id="JAGDFL010000639">
    <property type="protein sequence ID" value="KAG7383649.1"/>
    <property type="molecule type" value="Genomic_DNA"/>
</dbReference>
<dbReference type="AlphaFoldDB" id="A0A8T1VUE1"/>
<dbReference type="Proteomes" id="UP000693981">
    <property type="component" value="Unassembled WGS sequence"/>
</dbReference>
<gene>
    <name evidence="2" type="primary">UBE4B_2</name>
    <name evidence="2" type="ORF">PHYBOEH_009819</name>
</gene>
<sequence>MFLCAREASTGPSGAPPHAQDALNSVVNVPATSESQSSRQSRVLTSKRSIGRSPEASEDGDSSAYLQVLNALTRLVAQLLDVHTLSPALRFSAGEQVAVDAVEWWKEVQKQSIALVQRLQASAAAEGGDEDNHTTAEVTTTSLWSLASPQQQQKPQEQQEKTDNQISMLQCEAFAELPEDKASGFCIQALYLVMRALERVNRRKEQRQEQDGAEGLDGETLAKAFATVDSGVAFAAAQLLQSWVAMDQTADIALPLSDLMGVAVVNAMLQSRKIGTRHTFHKHTLLASLARRAFPRDKEWSCSVCNRVTPTTGYPM</sequence>
<protein>
    <submittedName>
        <fullName evidence="2">Ubiquitin conjugation factor E4 B</fullName>
    </submittedName>
</protein>
<evidence type="ECO:0000313" key="2">
    <source>
        <dbReference type="EMBL" id="KAG7383649.1"/>
    </source>
</evidence>
<evidence type="ECO:0000256" key="1">
    <source>
        <dbReference type="SAM" id="MobiDB-lite"/>
    </source>
</evidence>
<organism evidence="2 3">
    <name type="scientific">Phytophthora boehmeriae</name>
    <dbReference type="NCBI Taxonomy" id="109152"/>
    <lineage>
        <taxon>Eukaryota</taxon>
        <taxon>Sar</taxon>
        <taxon>Stramenopiles</taxon>
        <taxon>Oomycota</taxon>
        <taxon>Peronosporomycetes</taxon>
        <taxon>Peronosporales</taxon>
        <taxon>Peronosporaceae</taxon>
        <taxon>Phytophthora</taxon>
    </lineage>
</organism>